<feature type="domain" description="Solute-binding protein family 3/N-terminal" evidence="3">
    <location>
        <begin position="71"/>
        <end position="205"/>
    </location>
</feature>
<dbReference type="SUPFAM" id="SSF53850">
    <property type="entry name" value="Periplasmic binding protein-like II"/>
    <property type="match status" value="1"/>
</dbReference>
<dbReference type="Gene3D" id="3.40.190.10">
    <property type="entry name" value="Periplasmic binding protein-like II"/>
    <property type="match status" value="2"/>
</dbReference>
<dbReference type="OrthoDB" id="370676at2"/>
<evidence type="ECO:0000313" key="4">
    <source>
        <dbReference type="EMBL" id="SHE86862.1"/>
    </source>
</evidence>
<dbReference type="AlphaFoldDB" id="A0A1M4X0Z0"/>
<dbReference type="Proteomes" id="UP000184517">
    <property type="component" value="Unassembled WGS sequence"/>
</dbReference>
<protein>
    <submittedName>
        <fullName evidence="4">Polar amino acid transport system substrate-binding protein</fullName>
    </submittedName>
</protein>
<accession>A0A1M4X0Z0</accession>
<name>A0A1M4X0Z0_9GAMM</name>
<dbReference type="PANTHER" id="PTHR35936:SF6">
    <property type="entry name" value="AMINO ACID ABC TRANSPORTER SUBSTRATE-BINDING PAAT FAMILY PROTEIN"/>
    <property type="match status" value="1"/>
</dbReference>
<evidence type="ECO:0000313" key="5">
    <source>
        <dbReference type="Proteomes" id="UP000184517"/>
    </source>
</evidence>
<organism evidence="4 5">
    <name type="scientific">Marinomonas polaris DSM 16579</name>
    <dbReference type="NCBI Taxonomy" id="1122206"/>
    <lineage>
        <taxon>Bacteria</taxon>
        <taxon>Pseudomonadati</taxon>
        <taxon>Pseudomonadota</taxon>
        <taxon>Gammaproteobacteria</taxon>
        <taxon>Oceanospirillales</taxon>
        <taxon>Oceanospirillaceae</taxon>
        <taxon>Marinomonas</taxon>
    </lineage>
</organism>
<keyword evidence="2" id="KW-0732">Signal</keyword>
<evidence type="ECO:0000256" key="1">
    <source>
        <dbReference type="ARBA" id="ARBA00010333"/>
    </source>
</evidence>
<dbReference type="InterPro" id="IPR001638">
    <property type="entry name" value="Solute-binding_3/MltF_N"/>
</dbReference>
<keyword evidence="5" id="KW-1185">Reference proteome</keyword>
<proteinExistence type="inferred from homology"/>
<comment type="similarity">
    <text evidence="1">Belongs to the bacterial solute-binding protein 3 family.</text>
</comment>
<sequence length="308" mass="35311">MRAVIRRLFVVNVRKKNVHRATLYYRFETYSRALWLCFIWLSMLFSWSALAENDALSVSHPPQNGLSGLTIKVCGNSAYPPVSWLNADEKIDGVNVAVIRMLLEPLGVTVDARQNSNWRRCLKEVELGNVDMLSGFKTTKRQRFLTYLDAPVIRESIYLYYPIEHPLVFKDWKALSGLRVGLLMGDSFGNEVDAALHEYPNLELVSTQDQNLLKLADNRLDVVPMGKLSGQLDVHRLGLEGKIGHTKTDVSDFWYLAISKKSPLVNWLPFLNQRLDKLLKEPDTVSELVERYRRIYNTDLGLSGEFDY</sequence>
<dbReference type="EMBL" id="FQVF01000004">
    <property type="protein sequence ID" value="SHE86862.1"/>
    <property type="molecule type" value="Genomic_DNA"/>
</dbReference>
<gene>
    <name evidence="4" type="ORF">SAMN02745753_00933</name>
</gene>
<evidence type="ECO:0000256" key="2">
    <source>
        <dbReference type="ARBA" id="ARBA00022729"/>
    </source>
</evidence>
<evidence type="ECO:0000259" key="3">
    <source>
        <dbReference type="Pfam" id="PF00497"/>
    </source>
</evidence>
<reference evidence="5" key="1">
    <citation type="submission" date="2016-11" db="EMBL/GenBank/DDBJ databases">
        <authorList>
            <person name="Varghese N."/>
            <person name="Submissions S."/>
        </authorList>
    </citation>
    <scope>NUCLEOTIDE SEQUENCE [LARGE SCALE GENOMIC DNA]</scope>
    <source>
        <strain evidence="5">DSM 16579</strain>
    </source>
</reference>
<dbReference type="Pfam" id="PF00497">
    <property type="entry name" value="SBP_bac_3"/>
    <property type="match status" value="1"/>
</dbReference>
<dbReference type="PANTHER" id="PTHR35936">
    <property type="entry name" value="MEMBRANE-BOUND LYTIC MUREIN TRANSGLYCOSYLASE F"/>
    <property type="match status" value="1"/>
</dbReference>
<dbReference type="STRING" id="1122206.SAMN02745753_00933"/>